<reference evidence="2 3" key="1">
    <citation type="submission" date="2020-08" db="EMBL/GenBank/DDBJ databases">
        <title>Sequencing the genomes of 1000 actinobacteria strains.</title>
        <authorList>
            <person name="Klenk H.-P."/>
        </authorList>
    </citation>
    <scope>NUCLEOTIDE SEQUENCE [LARGE SCALE GENOMIC DNA]</scope>
    <source>
        <strain evidence="2 3">DSM 41654</strain>
    </source>
</reference>
<dbReference type="RefSeq" id="WP_184940615.1">
    <property type="nucleotide sequence ID" value="NZ_JACHJV010000001.1"/>
</dbReference>
<dbReference type="InterPro" id="IPR000073">
    <property type="entry name" value="AB_hydrolase_1"/>
</dbReference>
<dbReference type="Gene3D" id="3.40.50.1820">
    <property type="entry name" value="alpha/beta hydrolase"/>
    <property type="match status" value="1"/>
</dbReference>
<proteinExistence type="predicted"/>
<comment type="caution">
    <text evidence="2">The sequence shown here is derived from an EMBL/GenBank/DDBJ whole genome shotgun (WGS) entry which is preliminary data.</text>
</comment>
<accession>A0A7W7R7J2</accession>
<name>A0A7W7R7J2_KITKI</name>
<dbReference type="SUPFAM" id="SSF53474">
    <property type="entry name" value="alpha/beta-Hydrolases"/>
    <property type="match status" value="1"/>
</dbReference>
<dbReference type="PANTHER" id="PTHR43329">
    <property type="entry name" value="EPOXIDE HYDROLASE"/>
    <property type="match status" value="1"/>
</dbReference>
<evidence type="ECO:0000313" key="3">
    <source>
        <dbReference type="Proteomes" id="UP000540506"/>
    </source>
</evidence>
<feature type="domain" description="AB hydrolase-1" evidence="1">
    <location>
        <begin position="16"/>
        <end position="221"/>
    </location>
</feature>
<keyword evidence="3" id="KW-1185">Reference proteome</keyword>
<dbReference type="GO" id="GO:0003824">
    <property type="term" value="F:catalytic activity"/>
    <property type="evidence" value="ECO:0007669"/>
    <property type="project" value="UniProtKB-ARBA"/>
</dbReference>
<dbReference type="Pfam" id="PF12697">
    <property type="entry name" value="Abhydrolase_6"/>
    <property type="match status" value="1"/>
</dbReference>
<evidence type="ECO:0000313" key="2">
    <source>
        <dbReference type="EMBL" id="MBB4926875.1"/>
    </source>
</evidence>
<dbReference type="AlphaFoldDB" id="A0A7W7R7J2"/>
<evidence type="ECO:0000259" key="1">
    <source>
        <dbReference type="Pfam" id="PF12697"/>
    </source>
</evidence>
<protein>
    <submittedName>
        <fullName evidence="2">Pimeloyl-ACP methyl ester carboxylesterase</fullName>
    </submittedName>
</protein>
<dbReference type="EMBL" id="JACHJV010000001">
    <property type="protein sequence ID" value="MBB4926875.1"/>
    <property type="molecule type" value="Genomic_DNA"/>
</dbReference>
<dbReference type="InterPro" id="IPR029058">
    <property type="entry name" value="AB_hydrolase_fold"/>
</dbReference>
<gene>
    <name evidence="2" type="ORF">FHR34_005868</name>
</gene>
<sequence>MRLKLHEVGDGDKVALLVHSIISSASTWGRVAPLLAERGYRVIMPDLRGHGDSPHAAEYTPELFAADLVESLPTGADLAIGHSFGASVLSLAVAELRPAKAVYSEPIWRFTDKAVAEIREFAQFTKVATAEAIRPMFAKWTPEDIEAEIAGYAQWDVKAVDWLDSALDYLPARPLVPTLVQGAGDHHIVPDDLAAKLRECGFEVRYVPEAGHCIHRDDLDGFMASLDGWL</sequence>
<dbReference type="Proteomes" id="UP000540506">
    <property type="component" value="Unassembled WGS sequence"/>
</dbReference>
<organism evidence="2 3">
    <name type="scientific">Kitasatospora kifunensis</name>
    <name type="common">Streptomyces kifunensis</name>
    <dbReference type="NCBI Taxonomy" id="58351"/>
    <lineage>
        <taxon>Bacteria</taxon>
        <taxon>Bacillati</taxon>
        <taxon>Actinomycetota</taxon>
        <taxon>Actinomycetes</taxon>
        <taxon>Kitasatosporales</taxon>
        <taxon>Streptomycetaceae</taxon>
        <taxon>Kitasatospora</taxon>
    </lineage>
</organism>